<reference evidence="1" key="1">
    <citation type="submission" date="2021-06" db="EMBL/GenBank/DDBJ databases">
        <authorList>
            <person name="Kallberg Y."/>
            <person name="Tangrot J."/>
            <person name="Rosling A."/>
        </authorList>
    </citation>
    <scope>NUCLEOTIDE SEQUENCE</scope>
    <source>
        <strain evidence="1">MA461A</strain>
    </source>
</reference>
<sequence>MLDDKSHEIDVEQDLGGIELFPADRIPEDFYEQQPPSVKIIHIIIQPQLVNGLGGTMLPYSADHKTFESISLNNPDISYRSKVVFSLVKDLIEEKDYKSFNALGSIVGIDCSWETFGDVWRRIIGVSWIEWIGQCQHVPTILILDEIQLIYKQKCGIDENKKLSADAFWKT</sequence>
<evidence type="ECO:0000313" key="1">
    <source>
        <dbReference type="EMBL" id="CAG8510798.1"/>
    </source>
</evidence>
<dbReference type="EMBL" id="CAJVQC010002388">
    <property type="protein sequence ID" value="CAG8510798.1"/>
    <property type="molecule type" value="Genomic_DNA"/>
</dbReference>
<evidence type="ECO:0000313" key="2">
    <source>
        <dbReference type="Proteomes" id="UP000789920"/>
    </source>
</evidence>
<accession>A0ACA9L5U1</accession>
<name>A0ACA9L5U1_9GLOM</name>
<protein>
    <submittedName>
        <fullName evidence="1">16473_t:CDS:1</fullName>
    </submittedName>
</protein>
<feature type="non-terminal residue" evidence="1">
    <location>
        <position position="171"/>
    </location>
</feature>
<gene>
    <name evidence="1" type="ORF">RPERSI_LOCUS2249</name>
</gene>
<proteinExistence type="predicted"/>
<comment type="caution">
    <text evidence="1">The sequence shown here is derived from an EMBL/GenBank/DDBJ whole genome shotgun (WGS) entry which is preliminary data.</text>
</comment>
<organism evidence="1 2">
    <name type="scientific">Racocetra persica</name>
    <dbReference type="NCBI Taxonomy" id="160502"/>
    <lineage>
        <taxon>Eukaryota</taxon>
        <taxon>Fungi</taxon>
        <taxon>Fungi incertae sedis</taxon>
        <taxon>Mucoromycota</taxon>
        <taxon>Glomeromycotina</taxon>
        <taxon>Glomeromycetes</taxon>
        <taxon>Diversisporales</taxon>
        <taxon>Gigasporaceae</taxon>
        <taxon>Racocetra</taxon>
    </lineage>
</organism>
<keyword evidence="2" id="KW-1185">Reference proteome</keyword>
<dbReference type="Proteomes" id="UP000789920">
    <property type="component" value="Unassembled WGS sequence"/>
</dbReference>